<dbReference type="Gene3D" id="3.40.190.290">
    <property type="match status" value="1"/>
</dbReference>
<evidence type="ECO:0000256" key="1">
    <source>
        <dbReference type="ARBA" id="ARBA00009437"/>
    </source>
</evidence>
<evidence type="ECO:0000313" key="6">
    <source>
        <dbReference type="EMBL" id="GGB06041.1"/>
    </source>
</evidence>
<dbReference type="InterPro" id="IPR005119">
    <property type="entry name" value="LysR_subst-bd"/>
</dbReference>
<feature type="domain" description="HTH lysR-type" evidence="5">
    <location>
        <begin position="1"/>
        <end position="61"/>
    </location>
</feature>
<dbReference type="Pfam" id="PF00126">
    <property type="entry name" value="HTH_1"/>
    <property type="match status" value="1"/>
</dbReference>
<dbReference type="PRINTS" id="PR00039">
    <property type="entry name" value="HTHLYSR"/>
</dbReference>
<dbReference type="InterPro" id="IPR036388">
    <property type="entry name" value="WH-like_DNA-bd_sf"/>
</dbReference>
<sequence length="299" mass="33711">MNKESWQGWQYFLAIAQHGSLSSAAQQLKVSQPTLSRQLQALEQRLGHCLFNRSTQGLCLTEFGLSLLEECQSMQASAERLQRIAAGRQTSLQGSVRLAVNELLALYYLPKVLPAFMQAYPQLSLEVVVSNRASNLDKRDADVAIRMFEPRQLDLLCRKIYSLPLGFFASKAYLEQHGRPKDLAALFEHRVLGYDRDPQFEEGARQLGYEIKNHQFLFRCDFLPLQLELAKQGAGIVATHQTLAQQAGLEALVLDAQLPDLPIYLVCHRDVQYNKKIRVLMDFLADKLSALFNGSGDQA</sequence>
<dbReference type="Gene3D" id="1.10.10.10">
    <property type="entry name" value="Winged helix-like DNA-binding domain superfamily/Winged helix DNA-binding domain"/>
    <property type="match status" value="1"/>
</dbReference>
<dbReference type="InterPro" id="IPR036390">
    <property type="entry name" value="WH_DNA-bd_sf"/>
</dbReference>
<proteinExistence type="inferred from homology"/>
<organism evidence="6 7">
    <name type="scientific">Agarivorans gilvus</name>
    <dbReference type="NCBI Taxonomy" id="680279"/>
    <lineage>
        <taxon>Bacteria</taxon>
        <taxon>Pseudomonadati</taxon>
        <taxon>Pseudomonadota</taxon>
        <taxon>Gammaproteobacteria</taxon>
        <taxon>Alteromonadales</taxon>
        <taxon>Alteromonadaceae</taxon>
        <taxon>Agarivorans</taxon>
    </lineage>
</organism>
<comment type="caution">
    <text evidence="6">The sequence shown here is derived from an EMBL/GenBank/DDBJ whole genome shotgun (WGS) entry which is preliminary data.</text>
</comment>
<keyword evidence="4" id="KW-0804">Transcription</keyword>
<accession>A0ABQ1I2G5</accession>
<dbReference type="PROSITE" id="PS50931">
    <property type="entry name" value="HTH_LYSR"/>
    <property type="match status" value="1"/>
</dbReference>
<evidence type="ECO:0000256" key="4">
    <source>
        <dbReference type="ARBA" id="ARBA00023163"/>
    </source>
</evidence>
<reference evidence="7" key="1">
    <citation type="journal article" date="2019" name="Int. J. Syst. Evol. Microbiol.">
        <title>The Global Catalogue of Microorganisms (GCM) 10K type strain sequencing project: providing services to taxonomists for standard genome sequencing and annotation.</title>
        <authorList>
            <consortium name="The Broad Institute Genomics Platform"/>
            <consortium name="The Broad Institute Genome Sequencing Center for Infectious Disease"/>
            <person name="Wu L."/>
            <person name="Ma J."/>
        </authorList>
    </citation>
    <scope>NUCLEOTIDE SEQUENCE [LARGE SCALE GENOMIC DNA]</scope>
    <source>
        <strain evidence="7">CGMCC 1.10131</strain>
    </source>
</reference>
<keyword evidence="2" id="KW-0805">Transcription regulation</keyword>
<name>A0ABQ1I2G5_9ALTE</name>
<keyword evidence="3" id="KW-0238">DNA-binding</keyword>
<dbReference type="EMBL" id="BMDY01000010">
    <property type="protein sequence ID" value="GGB06041.1"/>
    <property type="molecule type" value="Genomic_DNA"/>
</dbReference>
<evidence type="ECO:0000259" key="5">
    <source>
        <dbReference type="PROSITE" id="PS50931"/>
    </source>
</evidence>
<dbReference type="InterPro" id="IPR058163">
    <property type="entry name" value="LysR-type_TF_proteobact-type"/>
</dbReference>
<dbReference type="SUPFAM" id="SSF46785">
    <property type="entry name" value="Winged helix' DNA-binding domain"/>
    <property type="match status" value="1"/>
</dbReference>
<dbReference type="PANTHER" id="PTHR30537:SF3">
    <property type="entry name" value="TRANSCRIPTIONAL REGULATORY PROTEIN"/>
    <property type="match status" value="1"/>
</dbReference>
<evidence type="ECO:0000256" key="2">
    <source>
        <dbReference type="ARBA" id="ARBA00023015"/>
    </source>
</evidence>
<dbReference type="RefSeq" id="WP_055732593.1">
    <property type="nucleotide sequence ID" value="NZ_BMDY01000010.1"/>
</dbReference>
<evidence type="ECO:0000256" key="3">
    <source>
        <dbReference type="ARBA" id="ARBA00023125"/>
    </source>
</evidence>
<dbReference type="PANTHER" id="PTHR30537">
    <property type="entry name" value="HTH-TYPE TRANSCRIPTIONAL REGULATOR"/>
    <property type="match status" value="1"/>
</dbReference>
<gene>
    <name evidence="6" type="ORF">GCM10007414_19190</name>
</gene>
<dbReference type="InterPro" id="IPR000847">
    <property type="entry name" value="LysR_HTH_N"/>
</dbReference>
<dbReference type="SUPFAM" id="SSF53850">
    <property type="entry name" value="Periplasmic binding protein-like II"/>
    <property type="match status" value="1"/>
</dbReference>
<comment type="similarity">
    <text evidence="1">Belongs to the LysR transcriptional regulatory family.</text>
</comment>
<dbReference type="Pfam" id="PF03466">
    <property type="entry name" value="LysR_substrate"/>
    <property type="match status" value="1"/>
</dbReference>
<dbReference type="Proteomes" id="UP000651977">
    <property type="component" value="Unassembled WGS sequence"/>
</dbReference>
<protein>
    <submittedName>
        <fullName evidence="6">LysR family transcriptional regulator</fullName>
    </submittedName>
</protein>
<evidence type="ECO:0000313" key="7">
    <source>
        <dbReference type="Proteomes" id="UP000651977"/>
    </source>
</evidence>
<keyword evidence="7" id="KW-1185">Reference proteome</keyword>